<dbReference type="PROSITE" id="PS51186">
    <property type="entry name" value="GNAT"/>
    <property type="match status" value="1"/>
</dbReference>
<dbReference type="Proteomes" id="UP000245946">
    <property type="component" value="Unassembled WGS sequence"/>
</dbReference>
<name>A0A316ZGJ6_9BASI</name>
<evidence type="ECO:0000313" key="3">
    <source>
        <dbReference type="Proteomes" id="UP000245946"/>
    </source>
</evidence>
<dbReference type="InterPro" id="IPR016181">
    <property type="entry name" value="Acyl_CoA_acyltransferase"/>
</dbReference>
<dbReference type="CDD" id="cd04301">
    <property type="entry name" value="NAT_SF"/>
    <property type="match status" value="1"/>
</dbReference>
<dbReference type="InterPro" id="IPR000182">
    <property type="entry name" value="GNAT_dom"/>
</dbReference>
<gene>
    <name evidence="2" type="ORF">FA09DRAFT_327603</name>
</gene>
<dbReference type="RefSeq" id="XP_025601169.1">
    <property type="nucleotide sequence ID" value="XM_025741457.1"/>
</dbReference>
<dbReference type="GO" id="GO:0016747">
    <property type="term" value="F:acyltransferase activity, transferring groups other than amino-acyl groups"/>
    <property type="evidence" value="ECO:0007669"/>
    <property type="project" value="InterPro"/>
</dbReference>
<dbReference type="Gene3D" id="3.40.630.30">
    <property type="match status" value="1"/>
</dbReference>
<dbReference type="AlphaFoldDB" id="A0A316ZGJ6"/>
<dbReference type="EMBL" id="KZ819284">
    <property type="protein sequence ID" value="PWO00891.1"/>
    <property type="molecule type" value="Genomic_DNA"/>
</dbReference>
<reference evidence="2 3" key="1">
    <citation type="journal article" date="2018" name="Mol. Biol. Evol.">
        <title>Broad Genomic Sampling Reveals a Smut Pathogenic Ancestry of the Fungal Clade Ustilaginomycotina.</title>
        <authorList>
            <person name="Kijpornyongpan T."/>
            <person name="Mondo S.J."/>
            <person name="Barry K."/>
            <person name="Sandor L."/>
            <person name="Lee J."/>
            <person name="Lipzen A."/>
            <person name="Pangilinan J."/>
            <person name="LaButti K."/>
            <person name="Hainaut M."/>
            <person name="Henrissat B."/>
            <person name="Grigoriev I.V."/>
            <person name="Spatafora J.W."/>
            <person name="Aime M.C."/>
        </authorList>
    </citation>
    <scope>NUCLEOTIDE SEQUENCE [LARGE SCALE GENOMIC DNA]</scope>
    <source>
        <strain evidence="2 3">MCA 4186</strain>
    </source>
</reference>
<dbReference type="Pfam" id="PF00583">
    <property type="entry name" value="Acetyltransf_1"/>
    <property type="match status" value="1"/>
</dbReference>
<dbReference type="OrthoDB" id="41532at2759"/>
<protein>
    <recommendedName>
        <fullName evidence="1">N-acetyltransferase domain-containing protein</fullName>
    </recommendedName>
</protein>
<organism evidence="2 3">
    <name type="scientific">Tilletiopsis washingtonensis</name>
    <dbReference type="NCBI Taxonomy" id="58919"/>
    <lineage>
        <taxon>Eukaryota</taxon>
        <taxon>Fungi</taxon>
        <taxon>Dikarya</taxon>
        <taxon>Basidiomycota</taxon>
        <taxon>Ustilaginomycotina</taxon>
        <taxon>Exobasidiomycetes</taxon>
        <taxon>Entylomatales</taxon>
        <taxon>Entylomatales incertae sedis</taxon>
        <taxon>Tilletiopsis</taxon>
    </lineage>
</organism>
<keyword evidence="3" id="KW-1185">Reference proteome</keyword>
<feature type="domain" description="N-acetyltransferase" evidence="1">
    <location>
        <begin position="10"/>
        <end position="151"/>
    </location>
</feature>
<dbReference type="SUPFAM" id="SSF55729">
    <property type="entry name" value="Acyl-CoA N-acyltransferases (Nat)"/>
    <property type="match status" value="1"/>
</dbReference>
<evidence type="ECO:0000259" key="1">
    <source>
        <dbReference type="PROSITE" id="PS51186"/>
    </source>
</evidence>
<evidence type="ECO:0000313" key="2">
    <source>
        <dbReference type="EMBL" id="PWO00891.1"/>
    </source>
</evidence>
<dbReference type="GeneID" id="37269001"/>
<sequence length="156" mass="16731">MSASAPRPSAPALFVSSSPPPGFVAALLKGLDEHTLAATGQLYREETFVIGLDRAEGEEVQAGLTGKTAAGLLQISLLFVKADLRGQGIGSALLRRALQLGAERGCVYACVDTFSFQAREFYEREGFEVLCEIDTTLGEGIKKIFLGRKLQPLEAR</sequence>
<accession>A0A316ZGJ6</accession>
<proteinExistence type="predicted"/>